<feature type="compositionally biased region" description="Basic residues" evidence="2">
    <location>
        <begin position="300"/>
        <end position="309"/>
    </location>
</feature>
<feature type="DNA-binding region" description="HMG box" evidence="1">
    <location>
        <begin position="358"/>
        <end position="423"/>
    </location>
</feature>
<dbReference type="PROSITE" id="PS50118">
    <property type="entry name" value="HMG_BOX_2"/>
    <property type="match status" value="1"/>
</dbReference>
<evidence type="ECO:0000313" key="5">
    <source>
        <dbReference type="WBParaSite" id="jg25691"/>
    </source>
</evidence>
<dbReference type="Gene3D" id="1.10.30.10">
    <property type="entry name" value="High mobility group box domain"/>
    <property type="match status" value="1"/>
</dbReference>
<dbReference type="Proteomes" id="UP000887574">
    <property type="component" value="Unplaced"/>
</dbReference>
<dbReference type="SMART" id="SM00355">
    <property type="entry name" value="ZnF_C2H2"/>
    <property type="match status" value="2"/>
</dbReference>
<feature type="compositionally biased region" description="Basic and acidic residues" evidence="2">
    <location>
        <begin position="267"/>
        <end position="282"/>
    </location>
</feature>
<evidence type="ECO:0000313" key="4">
    <source>
        <dbReference type="Proteomes" id="UP000887574"/>
    </source>
</evidence>
<keyword evidence="1" id="KW-0238">DNA-binding</keyword>
<evidence type="ECO:0000259" key="3">
    <source>
        <dbReference type="PROSITE" id="PS50118"/>
    </source>
</evidence>
<dbReference type="SUPFAM" id="SSF47095">
    <property type="entry name" value="HMG-box"/>
    <property type="match status" value="1"/>
</dbReference>
<protein>
    <submittedName>
        <fullName evidence="5">HMG box domain-containing protein</fullName>
    </submittedName>
</protein>
<evidence type="ECO:0000256" key="1">
    <source>
        <dbReference type="PROSITE-ProRule" id="PRU00267"/>
    </source>
</evidence>
<dbReference type="InterPro" id="IPR013087">
    <property type="entry name" value="Znf_C2H2_type"/>
</dbReference>
<dbReference type="InterPro" id="IPR009071">
    <property type="entry name" value="HMG_box_dom"/>
</dbReference>
<accession>A0A915E0M8</accession>
<dbReference type="InterPro" id="IPR036910">
    <property type="entry name" value="HMG_box_dom_sf"/>
</dbReference>
<dbReference type="GO" id="GO:0005634">
    <property type="term" value="C:nucleus"/>
    <property type="evidence" value="ECO:0007669"/>
    <property type="project" value="UniProtKB-UniRule"/>
</dbReference>
<feature type="region of interest" description="Disordered" evidence="2">
    <location>
        <begin position="248"/>
        <end position="309"/>
    </location>
</feature>
<organism evidence="4 5">
    <name type="scientific">Ditylenchus dipsaci</name>
    <dbReference type="NCBI Taxonomy" id="166011"/>
    <lineage>
        <taxon>Eukaryota</taxon>
        <taxon>Metazoa</taxon>
        <taxon>Ecdysozoa</taxon>
        <taxon>Nematoda</taxon>
        <taxon>Chromadorea</taxon>
        <taxon>Rhabditida</taxon>
        <taxon>Tylenchina</taxon>
        <taxon>Tylenchomorpha</taxon>
        <taxon>Sphaerularioidea</taxon>
        <taxon>Anguinidae</taxon>
        <taxon>Anguininae</taxon>
        <taxon>Ditylenchus</taxon>
    </lineage>
</organism>
<proteinExistence type="predicted"/>
<name>A0A915E0M8_9BILA</name>
<dbReference type="AlphaFoldDB" id="A0A915E0M8"/>
<keyword evidence="4" id="KW-1185">Reference proteome</keyword>
<feature type="domain" description="HMG box" evidence="3">
    <location>
        <begin position="358"/>
        <end position="423"/>
    </location>
</feature>
<feature type="compositionally biased region" description="Basic and acidic residues" evidence="2">
    <location>
        <begin position="289"/>
        <end position="299"/>
    </location>
</feature>
<evidence type="ECO:0000256" key="2">
    <source>
        <dbReference type="SAM" id="MobiDB-lite"/>
    </source>
</evidence>
<sequence>MIECLECYGLSNPIIFSSLEELEIHLTNDHFKLNIYECAYCPYAKFPTETTLVDHYNTIHKITANIQVKYTLDPTSIESRRRIRQILNRSAIHVKQELICAQEVRDSSSPICVSESNHSSGCELITDETNDEETWVIHREDHRQTIKQEIDLFQSIRPPLQAISTQEAAAVVNAIAQVSPVNRQCQQMPELGLESTSEISTSPQSDSASWDLPAPPMLPPVMPPVHVDVSGFAATVCSRQTRLNFVPLPKKTPIKSNDKIKKRASSKTRDISMRSPSRDNDRWLVLGDTPDHRKSDRRNGFHHCKKRGRPKGYKVIKPIVSADTTSNTTAKTTPIRNSLISIGKKGRKVRLARDKGMPPRPISAFLHFSNAHRAIIREKSLAQGVSYRELAKQMWEGLENKGYWKSKEVDDCTRYKAAKVAKKAKEVV</sequence>
<reference evidence="5" key="1">
    <citation type="submission" date="2022-11" db="UniProtKB">
        <authorList>
            <consortium name="WormBaseParasite"/>
        </authorList>
    </citation>
    <scope>IDENTIFICATION</scope>
</reference>
<keyword evidence="1" id="KW-0539">Nucleus</keyword>
<dbReference type="WBParaSite" id="jg25691">
    <property type="protein sequence ID" value="jg25691"/>
    <property type="gene ID" value="jg25691"/>
</dbReference>
<dbReference type="GO" id="GO:0003677">
    <property type="term" value="F:DNA binding"/>
    <property type="evidence" value="ECO:0007669"/>
    <property type="project" value="UniProtKB-UniRule"/>
</dbReference>